<accession>A0A132AB30</accession>
<reference evidence="10 11" key="1">
    <citation type="journal article" date="2015" name="Parasit. Vectors">
        <title>Draft genome of the scabies mite.</title>
        <authorList>
            <person name="Rider S.D.Jr."/>
            <person name="Morgan M.S."/>
            <person name="Arlian L.G."/>
        </authorList>
    </citation>
    <scope>NUCLEOTIDE SEQUENCE [LARGE SCALE GENOMIC DNA]</scope>
    <source>
        <strain evidence="10">Arlian Lab</strain>
    </source>
</reference>
<keyword evidence="5" id="KW-0653">Protein transport</keyword>
<dbReference type="OrthoDB" id="10259024at2759"/>
<dbReference type="Proteomes" id="UP000616769">
    <property type="component" value="Unassembled WGS sequence"/>
</dbReference>
<dbReference type="InterPro" id="IPR039745">
    <property type="entry name" value="Vps54"/>
</dbReference>
<dbReference type="GO" id="GO:0019905">
    <property type="term" value="F:syntaxin binding"/>
    <property type="evidence" value="ECO:0007669"/>
    <property type="project" value="TreeGrafter"/>
</dbReference>
<dbReference type="PANTHER" id="PTHR12965:SF0">
    <property type="entry name" value="VACUOLAR PROTEIN SORTING-ASSOCIATED PROTEIN 54"/>
    <property type="match status" value="1"/>
</dbReference>
<evidence type="ECO:0000256" key="1">
    <source>
        <dbReference type="ARBA" id="ARBA00004601"/>
    </source>
</evidence>
<evidence type="ECO:0000256" key="3">
    <source>
        <dbReference type="ARBA" id="ARBA00017665"/>
    </source>
</evidence>
<name>A0A132AB30_SARSC</name>
<sequence>MSEKSWKQCKFCLNEIFDSPFQFGNHLRIYHSKIEGGSHVCSYGPNGMCPLLPYEGVSGRDYDSHVAKCHIFPTANTTISDFYDNNLVPSQTKKRFENDSCNFPNPISNNTQANDEDEPSLRFDRPNLINEINWNFFSASHDLTSILNDPSKSRSYYDNLFTKDWGMNFVETNIIGPYPIVKKPSPVLFETYVAKVKRRNEDLNGTRINFQTENHESLSKCPLYLSSFDIVPSLFFDPNFSLDQNDTFIKLISLFSDETDLSDSKNLISLESLFDNRPMNDIQKSLSEYLDTVEQDLSKQICSRSQDFFQVMSSIDLIMEKLKKSIKQVTSVRSVCREIESKLVEPIDKIVELTKRRSRYQDVFKKINWIATVHQTQPTIQLLLSKNDYAGALDLISTSEEVVAQELNGIISLRLQLMEIEKVIEQMLNEEFVKYLTAEWNRPLIDDSNFEVEREKLLSIIYGMLKLQNFNFIDTFREEAFTAIKTSVKQTVIETLSFEDNIEVARIDTSLFEQLECLEYDKWFECLRTVFERLLILMKRIRSVYSVINDGFYTIANNPLSNKNSDSSNPMNCETETKIILQSDCFELSSRLKEILFSICDFAHTRSAKIIDHRSRDADYDRFNSTKFLRLIQLIENFINDCQQLYERKSPNLSLVIQIQSNKFITKFHDEHKHKLKQLLNSEQWKSVSNLREEFQQLCIELIDTKFHHGTESFKEIYDRFKSSTSYHASSSSMIKNQRKQSINYIEISGQKFIVVNSVINFILMILDYCELAEEFSSFSGDILLRLIDLYKLFNSRTSQLILGAEALKLTSLKTISARTLTISMRSLQFNLLFLPMIHKHFQSLSKTKQSMLKHLDELHELYENHWCKIPEKIISLVKEVVCTHINKWVPKAPIPSVSFQTISQHLNRLHDNIQDILPPEILSNLFQRIHAIVIETFKEHLEKLKISKDGSPQHGMVTQELAFYVQNLKNLSIGSDLQLNIDLI</sequence>
<dbReference type="InterPro" id="IPR019515">
    <property type="entry name" value="VPS54_N"/>
</dbReference>
<dbReference type="InterPro" id="IPR012501">
    <property type="entry name" value="Vps54_C"/>
</dbReference>
<evidence type="ECO:0000256" key="7">
    <source>
        <dbReference type="ARBA" id="ARBA00023054"/>
    </source>
</evidence>
<dbReference type="GO" id="GO:0000938">
    <property type="term" value="C:GARP complex"/>
    <property type="evidence" value="ECO:0007669"/>
    <property type="project" value="InterPro"/>
</dbReference>
<evidence type="ECO:0000256" key="5">
    <source>
        <dbReference type="ARBA" id="ARBA00022927"/>
    </source>
</evidence>
<feature type="domain" description="Vacuolar protein sorting-associated protein 54 N-terminal" evidence="9">
    <location>
        <begin position="271"/>
        <end position="539"/>
    </location>
</feature>
<evidence type="ECO:0000256" key="2">
    <source>
        <dbReference type="ARBA" id="ARBA00009150"/>
    </source>
</evidence>
<dbReference type="Gene3D" id="1.20.1280.130">
    <property type="match status" value="1"/>
</dbReference>
<keyword evidence="7" id="KW-0175">Coiled coil</keyword>
<evidence type="ECO:0000259" key="8">
    <source>
        <dbReference type="Pfam" id="PF07928"/>
    </source>
</evidence>
<dbReference type="GO" id="GO:0005829">
    <property type="term" value="C:cytosol"/>
    <property type="evidence" value="ECO:0007669"/>
    <property type="project" value="GOC"/>
</dbReference>
<evidence type="ECO:0000259" key="9">
    <source>
        <dbReference type="Pfam" id="PF10475"/>
    </source>
</evidence>
<dbReference type="GO" id="GO:0015031">
    <property type="term" value="P:protein transport"/>
    <property type="evidence" value="ECO:0007669"/>
    <property type="project" value="UniProtKB-KW"/>
</dbReference>
<dbReference type="GO" id="GO:0006896">
    <property type="term" value="P:Golgi to vacuole transport"/>
    <property type="evidence" value="ECO:0007669"/>
    <property type="project" value="TreeGrafter"/>
</dbReference>
<dbReference type="VEuPathDB" id="VectorBase:SSCA009691"/>
<keyword evidence="4" id="KW-0813">Transport</keyword>
<dbReference type="AlphaFoldDB" id="A0A132AB30"/>
<gene>
    <name evidence="10" type="ORF">QR98_0067100</name>
</gene>
<dbReference type="GO" id="GO:0042147">
    <property type="term" value="P:retrograde transport, endosome to Golgi"/>
    <property type="evidence" value="ECO:0007669"/>
    <property type="project" value="InterPro"/>
</dbReference>
<organism evidence="10 11">
    <name type="scientific">Sarcoptes scabiei</name>
    <name type="common">Itch mite</name>
    <name type="synonym">Acarus scabiei</name>
    <dbReference type="NCBI Taxonomy" id="52283"/>
    <lineage>
        <taxon>Eukaryota</taxon>
        <taxon>Metazoa</taxon>
        <taxon>Ecdysozoa</taxon>
        <taxon>Arthropoda</taxon>
        <taxon>Chelicerata</taxon>
        <taxon>Arachnida</taxon>
        <taxon>Acari</taxon>
        <taxon>Acariformes</taxon>
        <taxon>Sarcoptiformes</taxon>
        <taxon>Astigmata</taxon>
        <taxon>Psoroptidia</taxon>
        <taxon>Sarcoptoidea</taxon>
        <taxon>Sarcoptidae</taxon>
        <taxon>Sarcoptinae</taxon>
        <taxon>Sarcoptes</taxon>
    </lineage>
</organism>
<dbReference type="EMBL" id="JXLN01012231">
    <property type="protein sequence ID" value="KPM08196.1"/>
    <property type="molecule type" value="Genomic_DNA"/>
</dbReference>
<evidence type="ECO:0000313" key="10">
    <source>
        <dbReference type="EMBL" id="KPM08196.1"/>
    </source>
</evidence>
<dbReference type="Pfam" id="PF07928">
    <property type="entry name" value="Vps54"/>
    <property type="match status" value="1"/>
</dbReference>
<evidence type="ECO:0000256" key="6">
    <source>
        <dbReference type="ARBA" id="ARBA00023034"/>
    </source>
</evidence>
<proteinExistence type="inferred from homology"/>
<evidence type="ECO:0000313" key="11">
    <source>
        <dbReference type="Proteomes" id="UP000616769"/>
    </source>
</evidence>
<keyword evidence="6" id="KW-0333">Golgi apparatus</keyword>
<protein>
    <recommendedName>
        <fullName evidence="3">Vacuolar protein sorting-associated protein 54</fullName>
    </recommendedName>
</protein>
<dbReference type="Pfam" id="PF10475">
    <property type="entry name" value="Vps54_N"/>
    <property type="match status" value="1"/>
</dbReference>
<dbReference type="Gene3D" id="6.10.250.860">
    <property type="match status" value="1"/>
</dbReference>
<comment type="similarity">
    <text evidence="2">Belongs to the VPS54 family.</text>
</comment>
<comment type="subcellular location">
    <subcellularLocation>
        <location evidence="1">Golgi apparatus</location>
        <location evidence="1">trans-Golgi network</location>
    </subcellularLocation>
</comment>
<comment type="caution">
    <text evidence="10">The sequence shown here is derived from an EMBL/GenBank/DDBJ whole genome shotgun (WGS) entry which is preliminary data.</text>
</comment>
<dbReference type="PANTHER" id="PTHR12965">
    <property type="entry name" value="VACUOLAR PROTEIN SORTING 54"/>
    <property type="match status" value="1"/>
</dbReference>
<evidence type="ECO:0000256" key="4">
    <source>
        <dbReference type="ARBA" id="ARBA00022448"/>
    </source>
</evidence>
<feature type="domain" description="Vacuolar protein sorting-associated protein 54 C-terminal" evidence="8">
    <location>
        <begin position="751"/>
        <end position="880"/>
    </location>
</feature>